<evidence type="ECO:0000313" key="7">
    <source>
        <dbReference type="EMBL" id="ADP34925.1"/>
    </source>
</evidence>
<dbReference type="SUPFAM" id="SSF51445">
    <property type="entry name" value="(Trans)glycosidases"/>
    <property type="match status" value="1"/>
</dbReference>
<evidence type="ECO:0000256" key="5">
    <source>
        <dbReference type="ARBA" id="ARBA00038939"/>
    </source>
</evidence>
<dbReference type="InterPro" id="IPR013780">
    <property type="entry name" value="Glyco_hydro_b"/>
</dbReference>
<gene>
    <name evidence="7" type="ordered locus">BATR1942_20050</name>
</gene>
<dbReference type="InterPro" id="IPR017853">
    <property type="entry name" value="GH"/>
</dbReference>
<keyword evidence="2" id="KW-0378">Hydrolase</keyword>
<dbReference type="GO" id="GO:0016798">
    <property type="term" value="F:hydrolase activity, acting on glycosyl bonds"/>
    <property type="evidence" value="ECO:0007669"/>
    <property type="project" value="UniProtKB-KW"/>
</dbReference>
<comment type="catalytic activity">
    <reaction evidence="4">
        <text>Hydrolysis of (1-&gt;6)-alpha-D-glucosidic linkages in some oligosaccharides produced from starch and glycogen by alpha-amylase, and in isomaltose.</text>
        <dbReference type="EC" id="3.2.1.10"/>
    </reaction>
</comment>
<keyword evidence="3 7" id="KW-0326">Glycosidase</keyword>
<dbReference type="SUPFAM" id="SSF51011">
    <property type="entry name" value="Glycosyl hydrolase domain"/>
    <property type="match status" value="1"/>
</dbReference>
<sequence length="561" mass="65874">MKKDWWKDSVVYQVYPRSFQDSNGDGIGDLQGIISRLDYIKQLGADVIWICPIYPSPNVDYGYDVTDHKTVMESYGTMEDFHELLEEVHRRGLKLVMDFVLNHTSTEHAWFKEAELDKTSKYRNFYFWRPGTKHGPPTDLQSDYGQSVWQYEEHTGEYYLHMNAVKQADLNWENEDVRQAVYEMMRFWLDKGVDGLRIDQLHLISKKEYLPSYEDYVQGKAESKPFQPNGRRIHDYLTEMTEEVFSQYDVMSVGEAGTVTPEEGLTYTGTDEHELNMIFHFQHMELDQQPGKEHWDLKPLELSDLKSVLTKWQKKLENKGWNTLFWCNHDQPRIVSRFGDEGKYRKESAKMLASVLYLMKGTPYIYQGEELGMTNAPFTRIEDYKDIQTVNMYHKRVYEKGYDPKEVMTSILAKSRDHARTPMQWNDGKHAGFTDGTPWLKVNPNYTSINAAEALADPDSILSYYKKLISLRKQYADLMKGSYDLLLPDDPQLFVYIRQTDTRQLLVINNFSDKEAIFQWPDELEREMAQLLLSNYDGGREALPSIELKPFESRVYLLKRD</sequence>
<name>A0ABM5M4A6_BACA1</name>
<reference evidence="7 8" key="1">
    <citation type="journal article" date="2011" name="Front. Microbiol.">
        <title>Genomic signatures of strain selection and enhancement in Bacillus atrophaeus var. globigii, a historical biowarfare simulant.</title>
        <authorList>
            <person name="Gibbons H.S."/>
            <person name="Broomall S.M."/>
            <person name="McNew L.A."/>
            <person name="Daligault H."/>
            <person name="Chapman C."/>
            <person name="Bruce D."/>
            <person name="Karavis M."/>
            <person name="Krepps M."/>
            <person name="McGregor P.A."/>
            <person name="Hong C."/>
            <person name="Park K.H."/>
            <person name="Akmal A."/>
            <person name="Feldman A."/>
            <person name="Lin J.S."/>
            <person name="Chang W.E."/>
            <person name="Higgs B.W."/>
            <person name="Demirev P."/>
            <person name="Lindquist J."/>
            <person name="Liem A."/>
            <person name="Fochler E."/>
            <person name="Read T.D."/>
            <person name="Tapia R."/>
            <person name="Johnson S."/>
            <person name="Bishop-Lilly K.A."/>
            <person name="Detter C."/>
            <person name="Han C."/>
            <person name="Sozhamannan S."/>
            <person name="Rosenzweig C.N."/>
            <person name="Skowronski E.W."/>
        </authorList>
    </citation>
    <scope>NUCLEOTIDE SEQUENCE [LARGE SCALE GENOMIC DNA]</scope>
    <source>
        <strain evidence="7 8">1942</strain>
    </source>
</reference>
<feature type="domain" description="Glycosyl hydrolase family 13 catalytic" evidence="6">
    <location>
        <begin position="13"/>
        <end position="420"/>
    </location>
</feature>
<dbReference type="InterPro" id="IPR045857">
    <property type="entry name" value="O16G_dom_2"/>
</dbReference>
<dbReference type="Gene3D" id="3.90.400.10">
    <property type="entry name" value="Oligo-1,6-glucosidase, Domain 2"/>
    <property type="match status" value="1"/>
</dbReference>
<evidence type="ECO:0000256" key="1">
    <source>
        <dbReference type="ARBA" id="ARBA00008061"/>
    </source>
</evidence>
<dbReference type="Proteomes" id="UP000006867">
    <property type="component" value="Chromosome"/>
</dbReference>
<dbReference type="InterPro" id="IPR056300">
    <property type="entry name" value="SusG-like_C"/>
</dbReference>
<dbReference type="Pfam" id="PF23915">
    <property type="entry name" value="SusG_C"/>
    <property type="match status" value="1"/>
</dbReference>
<dbReference type="NCBIfam" id="NF008183">
    <property type="entry name" value="PRK10933.1"/>
    <property type="match status" value="1"/>
</dbReference>
<dbReference type="EC" id="3.2.1.10" evidence="5"/>
<evidence type="ECO:0000256" key="2">
    <source>
        <dbReference type="ARBA" id="ARBA00022801"/>
    </source>
</evidence>
<dbReference type="Gene3D" id="3.20.20.80">
    <property type="entry name" value="Glycosidases"/>
    <property type="match status" value="1"/>
</dbReference>
<protein>
    <recommendedName>
        <fullName evidence="5">oligo-1,6-glucosidase</fullName>
        <ecNumber evidence="5">3.2.1.10</ecNumber>
    </recommendedName>
</protein>
<dbReference type="Gene3D" id="2.60.40.1180">
    <property type="entry name" value="Golgi alpha-mannosidase II"/>
    <property type="match status" value="1"/>
</dbReference>
<dbReference type="RefSeq" id="WP_003328000.1">
    <property type="nucleotide sequence ID" value="NC_014639.1"/>
</dbReference>
<evidence type="ECO:0000313" key="8">
    <source>
        <dbReference type="Proteomes" id="UP000006867"/>
    </source>
</evidence>
<dbReference type="SMART" id="SM00642">
    <property type="entry name" value="Aamy"/>
    <property type="match status" value="1"/>
</dbReference>
<dbReference type="Pfam" id="PF00128">
    <property type="entry name" value="Alpha-amylase"/>
    <property type="match status" value="1"/>
</dbReference>
<dbReference type="InterPro" id="IPR006047">
    <property type="entry name" value="GH13_cat_dom"/>
</dbReference>
<dbReference type="PANTHER" id="PTHR10357">
    <property type="entry name" value="ALPHA-AMYLASE FAMILY MEMBER"/>
    <property type="match status" value="1"/>
</dbReference>
<evidence type="ECO:0000256" key="4">
    <source>
        <dbReference type="ARBA" id="ARBA00036217"/>
    </source>
</evidence>
<evidence type="ECO:0000259" key="6">
    <source>
        <dbReference type="SMART" id="SM00642"/>
    </source>
</evidence>
<keyword evidence="8" id="KW-1185">Reference proteome</keyword>
<dbReference type="PANTHER" id="PTHR10357:SF184">
    <property type="entry name" value="OLIGO-1,6-GLUCOSIDASE 1"/>
    <property type="match status" value="1"/>
</dbReference>
<organism evidence="7 8">
    <name type="scientific">Bacillus atrophaeus (strain 1942)</name>
    <dbReference type="NCBI Taxonomy" id="720555"/>
    <lineage>
        <taxon>Bacteria</taxon>
        <taxon>Bacillati</taxon>
        <taxon>Bacillota</taxon>
        <taxon>Bacilli</taxon>
        <taxon>Bacillales</taxon>
        <taxon>Bacillaceae</taxon>
        <taxon>Bacillus</taxon>
    </lineage>
</organism>
<evidence type="ECO:0000256" key="3">
    <source>
        <dbReference type="ARBA" id="ARBA00023295"/>
    </source>
</evidence>
<dbReference type="CDD" id="cd11333">
    <property type="entry name" value="AmyAc_SI_OligoGlu_DGase"/>
    <property type="match status" value="1"/>
</dbReference>
<comment type="similarity">
    <text evidence="1">Belongs to the glycosyl hydrolase 13 family.</text>
</comment>
<proteinExistence type="inferred from homology"/>
<dbReference type="EMBL" id="CP002207">
    <property type="protein sequence ID" value="ADP34925.1"/>
    <property type="molecule type" value="Genomic_DNA"/>
</dbReference>
<accession>A0ABM5M4A6</accession>